<evidence type="ECO:0000313" key="2">
    <source>
        <dbReference type="EMBL" id="TBN57526.1"/>
    </source>
</evidence>
<gene>
    <name evidence="2" type="ORF">EYE40_09065</name>
</gene>
<dbReference type="GO" id="GO:0016020">
    <property type="term" value="C:membrane"/>
    <property type="evidence" value="ECO:0007669"/>
    <property type="project" value="TreeGrafter"/>
</dbReference>
<sequence>MSWREWFTRKRTPLLHIADDSGSGPVVILIHGIASSSVTFSELVPRLVDKHRCISIDLLGFGESTAPETATFTIEEHVESVRATIASLALRAPFELVGHSMGSLIAARYAAMYPGKVSKLVLVSPPIYVAPTEIGDPMQRATMSAYLRAYEFLRGNKGFTTRTAAMLSRMSPIKNVLEVSERNWNAFVLSLQNSIESQTAVSDIASVRVPVEVVYGTLDPFVMTGGLRIVEQLRHVTVHRVDANDHLVRKRLAKAVAKAIG</sequence>
<dbReference type="SUPFAM" id="SSF53474">
    <property type="entry name" value="alpha/beta-Hydrolases"/>
    <property type="match status" value="1"/>
</dbReference>
<dbReference type="PANTHER" id="PTHR43798:SF33">
    <property type="entry name" value="HYDROLASE, PUTATIVE (AFU_ORTHOLOGUE AFUA_2G14860)-RELATED"/>
    <property type="match status" value="1"/>
</dbReference>
<accession>A0A4Q9GRF4</accession>
<proteinExistence type="predicted"/>
<protein>
    <submittedName>
        <fullName evidence="2">Alpha/beta hydrolase</fullName>
    </submittedName>
</protein>
<dbReference type="InterPro" id="IPR050266">
    <property type="entry name" value="AB_hydrolase_sf"/>
</dbReference>
<dbReference type="EMBL" id="SISG01000001">
    <property type="protein sequence ID" value="TBN57526.1"/>
    <property type="molecule type" value="Genomic_DNA"/>
</dbReference>
<dbReference type="Gene3D" id="3.40.50.1820">
    <property type="entry name" value="alpha/beta hydrolase"/>
    <property type="match status" value="1"/>
</dbReference>
<reference evidence="3" key="1">
    <citation type="submission" date="2019-02" db="EMBL/GenBank/DDBJ databases">
        <title>Glaciihabitans arcticus sp. nov., a psychrotolerant bacterium isolated from polar soil.</title>
        <authorList>
            <person name="Dahal R.H."/>
        </authorList>
    </citation>
    <scope>NUCLEOTIDE SEQUENCE [LARGE SCALE GENOMIC DNA]</scope>
    <source>
        <strain evidence="3">RP-3-7</strain>
    </source>
</reference>
<name>A0A4Q9GRF4_9MICO</name>
<keyword evidence="3" id="KW-1185">Reference proteome</keyword>
<organism evidence="2 3">
    <name type="scientific">Glaciihabitans arcticus</name>
    <dbReference type="NCBI Taxonomy" id="2668039"/>
    <lineage>
        <taxon>Bacteria</taxon>
        <taxon>Bacillati</taxon>
        <taxon>Actinomycetota</taxon>
        <taxon>Actinomycetes</taxon>
        <taxon>Micrococcales</taxon>
        <taxon>Microbacteriaceae</taxon>
        <taxon>Glaciihabitans</taxon>
    </lineage>
</organism>
<keyword evidence="2" id="KW-0378">Hydrolase</keyword>
<evidence type="ECO:0000313" key="3">
    <source>
        <dbReference type="Proteomes" id="UP000294194"/>
    </source>
</evidence>
<dbReference type="PANTHER" id="PTHR43798">
    <property type="entry name" value="MONOACYLGLYCEROL LIPASE"/>
    <property type="match status" value="1"/>
</dbReference>
<dbReference type="InterPro" id="IPR029058">
    <property type="entry name" value="AB_hydrolase_fold"/>
</dbReference>
<dbReference type="RefSeq" id="WP_130981637.1">
    <property type="nucleotide sequence ID" value="NZ_SISG01000001.1"/>
</dbReference>
<evidence type="ECO:0000259" key="1">
    <source>
        <dbReference type="Pfam" id="PF00561"/>
    </source>
</evidence>
<comment type="caution">
    <text evidence="2">The sequence shown here is derived from an EMBL/GenBank/DDBJ whole genome shotgun (WGS) entry which is preliminary data.</text>
</comment>
<dbReference type="InterPro" id="IPR000073">
    <property type="entry name" value="AB_hydrolase_1"/>
</dbReference>
<dbReference type="GO" id="GO:0016787">
    <property type="term" value="F:hydrolase activity"/>
    <property type="evidence" value="ECO:0007669"/>
    <property type="project" value="UniProtKB-KW"/>
</dbReference>
<dbReference type="Proteomes" id="UP000294194">
    <property type="component" value="Unassembled WGS sequence"/>
</dbReference>
<dbReference type="PRINTS" id="PR00111">
    <property type="entry name" value="ABHYDROLASE"/>
</dbReference>
<feature type="domain" description="AB hydrolase-1" evidence="1">
    <location>
        <begin position="25"/>
        <end position="165"/>
    </location>
</feature>
<dbReference type="AlphaFoldDB" id="A0A4Q9GRF4"/>
<dbReference type="Pfam" id="PF00561">
    <property type="entry name" value="Abhydrolase_1"/>
    <property type="match status" value="1"/>
</dbReference>